<evidence type="ECO:0000256" key="2">
    <source>
        <dbReference type="ARBA" id="ARBA00022448"/>
    </source>
</evidence>
<evidence type="ECO:0000313" key="10">
    <source>
        <dbReference type="Proteomes" id="UP000319383"/>
    </source>
</evidence>
<feature type="transmembrane region" description="Helical" evidence="8">
    <location>
        <begin position="55"/>
        <end position="79"/>
    </location>
</feature>
<feature type="transmembrane region" description="Helical" evidence="8">
    <location>
        <begin position="150"/>
        <end position="171"/>
    </location>
</feature>
<feature type="transmembrane region" description="Helical" evidence="8">
    <location>
        <begin position="123"/>
        <end position="144"/>
    </location>
</feature>
<dbReference type="GO" id="GO:0008324">
    <property type="term" value="F:monoatomic cation transmembrane transporter activity"/>
    <property type="evidence" value="ECO:0007669"/>
    <property type="project" value="InterPro"/>
</dbReference>
<feature type="transmembrane region" description="Helical" evidence="8">
    <location>
        <begin position="91"/>
        <end position="111"/>
    </location>
</feature>
<keyword evidence="6" id="KW-0406">Ion transport</keyword>
<keyword evidence="3" id="KW-1003">Cell membrane</keyword>
<dbReference type="RefSeq" id="WP_145378972.1">
    <property type="nucleotide sequence ID" value="NZ_CP036276.1"/>
</dbReference>
<feature type="transmembrane region" description="Helical" evidence="8">
    <location>
        <begin position="183"/>
        <end position="204"/>
    </location>
</feature>
<feature type="transmembrane region" description="Helical" evidence="8">
    <location>
        <begin position="464"/>
        <end position="482"/>
    </location>
</feature>
<dbReference type="Proteomes" id="UP000319383">
    <property type="component" value="Chromosome"/>
</dbReference>
<name>A0A517ZVF3_9PLAN</name>
<keyword evidence="2" id="KW-0813">Transport</keyword>
<evidence type="ECO:0000256" key="6">
    <source>
        <dbReference type="ARBA" id="ARBA00023065"/>
    </source>
</evidence>
<feature type="transmembrane region" description="Helical" evidence="8">
    <location>
        <begin position="271"/>
        <end position="290"/>
    </location>
</feature>
<proteinExistence type="predicted"/>
<evidence type="ECO:0000256" key="4">
    <source>
        <dbReference type="ARBA" id="ARBA00022692"/>
    </source>
</evidence>
<keyword evidence="5 8" id="KW-1133">Transmembrane helix</keyword>
<organism evidence="9 10">
    <name type="scientific">Symmachiella dynata</name>
    <dbReference type="NCBI Taxonomy" id="2527995"/>
    <lineage>
        <taxon>Bacteria</taxon>
        <taxon>Pseudomonadati</taxon>
        <taxon>Planctomycetota</taxon>
        <taxon>Planctomycetia</taxon>
        <taxon>Planctomycetales</taxon>
        <taxon>Planctomycetaceae</taxon>
        <taxon>Symmachiella</taxon>
    </lineage>
</organism>
<evidence type="ECO:0000256" key="8">
    <source>
        <dbReference type="SAM" id="Phobius"/>
    </source>
</evidence>
<dbReference type="Pfam" id="PF02386">
    <property type="entry name" value="TrkH"/>
    <property type="match status" value="1"/>
</dbReference>
<feature type="transmembrane region" description="Helical" evidence="8">
    <location>
        <begin position="503"/>
        <end position="524"/>
    </location>
</feature>
<feature type="transmembrane region" description="Helical" evidence="8">
    <location>
        <begin position="562"/>
        <end position="583"/>
    </location>
</feature>
<dbReference type="EMBL" id="CP036276">
    <property type="protein sequence ID" value="QDU46464.1"/>
    <property type="molecule type" value="Genomic_DNA"/>
</dbReference>
<evidence type="ECO:0000256" key="7">
    <source>
        <dbReference type="ARBA" id="ARBA00023136"/>
    </source>
</evidence>
<dbReference type="GO" id="GO:0030001">
    <property type="term" value="P:metal ion transport"/>
    <property type="evidence" value="ECO:0007669"/>
    <property type="project" value="UniProtKB-ARBA"/>
</dbReference>
<feature type="transmembrane region" description="Helical" evidence="8">
    <location>
        <begin position="216"/>
        <end position="239"/>
    </location>
</feature>
<reference evidence="9 10" key="1">
    <citation type="submission" date="2019-02" db="EMBL/GenBank/DDBJ databases">
        <title>Deep-cultivation of Planctomycetes and their phenomic and genomic characterization uncovers novel biology.</title>
        <authorList>
            <person name="Wiegand S."/>
            <person name="Jogler M."/>
            <person name="Boedeker C."/>
            <person name="Pinto D."/>
            <person name="Vollmers J."/>
            <person name="Rivas-Marin E."/>
            <person name="Kohn T."/>
            <person name="Peeters S.H."/>
            <person name="Heuer A."/>
            <person name="Rast P."/>
            <person name="Oberbeckmann S."/>
            <person name="Bunk B."/>
            <person name="Jeske O."/>
            <person name="Meyerdierks A."/>
            <person name="Storesund J.E."/>
            <person name="Kallscheuer N."/>
            <person name="Luecker S."/>
            <person name="Lage O.M."/>
            <person name="Pohl T."/>
            <person name="Merkel B.J."/>
            <person name="Hornburger P."/>
            <person name="Mueller R.-W."/>
            <person name="Bruemmer F."/>
            <person name="Labrenz M."/>
            <person name="Spormann A.M."/>
            <person name="Op den Camp H."/>
            <person name="Overmann J."/>
            <person name="Amann R."/>
            <person name="Jetten M.S.M."/>
            <person name="Mascher T."/>
            <person name="Medema M.H."/>
            <person name="Devos D.P."/>
            <person name="Kaster A.-K."/>
            <person name="Ovreas L."/>
            <person name="Rohde M."/>
            <person name="Galperin M.Y."/>
            <person name="Jogler C."/>
        </authorList>
    </citation>
    <scope>NUCLEOTIDE SEQUENCE [LARGE SCALE GENOMIC DNA]</scope>
    <source>
        <strain evidence="9 10">Mal52</strain>
    </source>
</reference>
<evidence type="ECO:0000256" key="1">
    <source>
        <dbReference type="ARBA" id="ARBA00004651"/>
    </source>
</evidence>
<evidence type="ECO:0000256" key="3">
    <source>
        <dbReference type="ARBA" id="ARBA00022475"/>
    </source>
</evidence>
<keyword evidence="4 8" id="KW-0812">Transmembrane</keyword>
<gene>
    <name evidence="9" type="primary">ktrB</name>
    <name evidence="9" type="ORF">Mal52_49850</name>
</gene>
<dbReference type="InterPro" id="IPR003445">
    <property type="entry name" value="Cat_transpt"/>
</dbReference>
<sequence>MSTEIPPPNIPLAVARQRIRRSSRVLAAERVMQVVGVVSIVLHRSSRQWESMTDLPLGIATLVIMSVFAVGLGLRYYWAVSHKSFVAENRVSLGVVGLWLLGVLITLVFGGGSEGRFGTINNISEAAIFLRTGVGFVILVRWISSGGRNPAFILVASFLVLVAVGTILLMLPRARAEVGQGGAPFHVALFTATSASCVTGLILVDTGTYWSATGQTIILCLFQIGGLGIMTCGSLFALVSARRMQVRETAFLADMLETENTGALRKLMTSIVLFTATAELIGAASLWGLWPELPWYERAFHSLFHSVSAFCNAGFALMPDSFSSMQTRWQIWAAVPALIIVGGLGFAAMADLGRVFRWRITNRTRAGSVNVPHGRMRLGNTSWLVGVTTLGLLAWGTCGFYLLESGALMQDLTVGEQASASWFQSVTFRTAGFNTVDLADLQPGTKFFGIMMMFVGASPGSTGGGIKTVSFALSILAVIALLRGREQIELRGRTIPQSIVKRSLMIVAMGIFCVLTTTLLIVVIENQPEYFLDHLFEATSAFATVGVSTIDTSSLRIPSQFVIILTMFVGRVGPLTLIVGLAGSGDNGRYSYPEERVLLG</sequence>
<feature type="transmembrane region" description="Helical" evidence="8">
    <location>
        <begin position="383"/>
        <end position="403"/>
    </location>
</feature>
<dbReference type="PANTHER" id="PTHR32024:SF1">
    <property type="entry name" value="KTR SYSTEM POTASSIUM UPTAKE PROTEIN B"/>
    <property type="match status" value="1"/>
</dbReference>
<keyword evidence="10" id="KW-1185">Reference proteome</keyword>
<protein>
    <submittedName>
        <fullName evidence="9">Ktr system potassium uptake protein B</fullName>
    </submittedName>
</protein>
<dbReference type="AlphaFoldDB" id="A0A517ZVF3"/>
<comment type="subcellular location">
    <subcellularLocation>
        <location evidence="1">Cell membrane</location>
        <topology evidence="1">Multi-pass membrane protein</topology>
    </subcellularLocation>
</comment>
<evidence type="ECO:0000256" key="5">
    <source>
        <dbReference type="ARBA" id="ARBA00022989"/>
    </source>
</evidence>
<dbReference type="PANTHER" id="PTHR32024">
    <property type="entry name" value="TRK SYSTEM POTASSIUM UPTAKE PROTEIN TRKG-RELATED"/>
    <property type="match status" value="1"/>
</dbReference>
<feature type="transmembrane region" description="Helical" evidence="8">
    <location>
        <begin position="329"/>
        <end position="350"/>
    </location>
</feature>
<accession>A0A517ZVF3</accession>
<dbReference type="GO" id="GO:0005886">
    <property type="term" value="C:plasma membrane"/>
    <property type="evidence" value="ECO:0007669"/>
    <property type="project" value="UniProtKB-SubCell"/>
</dbReference>
<keyword evidence="7 8" id="KW-0472">Membrane</keyword>
<evidence type="ECO:0000313" key="9">
    <source>
        <dbReference type="EMBL" id="QDU46464.1"/>
    </source>
</evidence>
<dbReference type="KEGG" id="sdyn:Mal52_49850"/>